<protein>
    <submittedName>
        <fullName evidence="1">CarboxypepD_reg-like domain-containing protein</fullName>
    </submittedName>
</protein>
<accession>A0A171AU10</accession>
<dbReference type="Gene3D" id="2.60.40.1120">
    <property type="entry name" value="Carboxypeptidase-like, regulatory domain"/>
    <property type="match status" value="1"/>
</dbReference>
<dbReference type="STRING" id="681398.PJIAN_4819"/>
<dbReference type="EMBL" id="BDCR01000004">
    <property type="protein sequence ID" value="GAT64269.1"/>
    <property type="molecule type" value="Genomic_DNA"/>
</dbReference>
<evidence type="ECO:0000313" key="2">
    <source>
        <dbReference type="Proteomes" id="UP000076586"/>
    </source>
</evidence>
<dbReference type="Pfam" id="PF13715">
    <property type="entry name" value="CarbopepD_reg_2"/>
    <property type="match status" value="1"/>
</dbReference>
<dbReference type="Proteomes" id="UP000076586">
    <property type="component" value="Unassembled WGS sequence"/>
</dbReference>
<gene>
    <name evidence="1" type="ORF">PJIAN_4819</name>
</gene>
<dbReference type="InterPro" id="IPR008969">
    <property type="entry name" value="CarboxyPept-like_regulatory"/>
</dbReference>
<dbReference type="Pfam" id="PF18939">
    <property type="entry name" value="DUF5686"/>
    <property type="match status" value="1"/>
</dbReference>
<reference evidence="2" key="2">
    <citation type="journal article" date="2017" name="Genome Announc.">
        <title>Draft genome sequence of Paludibacter jiangxiensis NM7(T), a propionate-producing fermentative bacterium.</title>
        <authorList>
            <person name="Qiu Y.-L."/>
            <person name="Tourlousse D.M."/>
            <person name="Matsuura N."/>
            <person name="Ohashi A."/>
            <person name="Sekiguchi Y."/>
        </authorList>
    </citation>
    <scope>NUCLEOTIDE SEQUENCE [LARGE SCALE GENOMIC DNA]</scope>
    <source>
        <strain evidence="2">NM7</strain>
    </source>
</reference>
<proteinExistence type="predicted"/>
<dbReference type="OrthoDB" id="983143at2"/>
<organism evidence="1 2">
    <name type="scientific">Paludibacter jiangxiensis</name>
    <dbReference type="NCBI Taxonomy" id="681398"/>
    <lineage>
        <taxon>Bacteria</taxon>
        <taxon>Pseudomonadati</taxon>
        <taxon>Bacteroidota</taxon>
        <taxon>Bacteroidia</taxon>
        <taxon>Bacteroidales</taxon>
        <taxon>Paludibacteraceae</taxon>
        <taxon>Paludibacter</taxon>
    </lineage>
</organism>
<dbReference type="InterPro" id="IPR043741">
    <property type="entry name" value="DUF5686"/>
</dbReference>
<reference evidence="2" key="1">
    <citation type="submission" date="2016-04" db="EMBL/GenBank/DDBJ databases">
        <title>Draft genome sequence of Paludibacter jiangxiensis strain NM7.</title>
        <authorList>
            <person name="Qiu Y."/>
            <person name="Matsuura N."/>
            <person name="Ohashi A."/>
            <person name="Tourlousse M.D."/>
            <person name="Sekiguchi Y."/>
        </authorList>
    </citation>
    <scope>NUCLEOTIDE SEQUENCE [LARGE SCALE GENOMIC DNA]</scope>
    <source>
        <strain evidence="2">NM7</strain>
    </source>
</reference>
<evidence type="ECO:0000313" key="1">
    <source>
        <dbReference type="EMBL" id="GAT64269.1"/>
    </source>
</evidence>
<keyword evidence="2" id="KW-1185">Reference proteome</keyword>
<sequence>MLNRHKAIGGYMGKRLSAVRLFILILFSAGINHPLSAQKLQETTILEGRVIDAQTNEGVSYATLMTVRTGEGTITDENGRFALKITRSTGRIKLSCVGYKTDTVPYRKGGTTPFVIKLKPKIQQLQEIVIKPAKKRYKNKGNPAVELIEKVIAHKKDNHQGNWQYLENTKYEKIIFGLSNYTSKFRPDNTPKSFHFLFNHTDTSSMKGKKLLPLYIQEKLSDNYFSKSPAHEKEVIKATKTVDYGKYFSMEGISVYLKNIYETIDLYDNNISFLTNQFVSPIANAAPTFYKYFIMDTVKLDNISCVRLYFSPRNKTDMLFQGDLYITLDSCYAVRQADFSVNRDINLNWVKEANINLTYSKNKKNEWLLESDHVGIDFGLPKTELGVYGQRTTTYNNYQTDTPRDEAFYKKPAVETDSIALHSENYWAANRPQPLSISEAGIYTMIDSLKQVPTFKRSMDLVYLLLYGYKSVGPFAIGSLYNFVGYNPVEGYRVQFGGKTTSQFNEHVYLSGYGAYGFHDKTWKYSFTGAIGMDSKSIFRFPANYLKISYQYDAKTPGNEMSLSQSYNFIAALVWGNYNKFFYNRIFQAEYLHEFKSHFSYTAGFQYVRETPRGMLYFNHSDYSLQTNDKAYLPIAELYGKLRYAPHEKFYQEQLSRFTMPTSYPIFELEYRIGNKAFGNSYNYQKIRLSAFKRFKLSVLGYSDVALEGGKLFGTVSYPLLFIHPATQNYLFDDTKYNLINFLEFVSDRYASLSIDHNFNGFFLNKIPLLKKLNWREAVTCKVLYGDIGSRNNPAYNDQLFRFPENSDGSAATHKLGRTPYVEVSAGIGNILRIFRIDFVKRLTYLNNPDISDFGIRASMKMDF</sequence>
<name>A0A171AU10_9BACT</name>
<dbReference type="SUPFAM" id="SSF49464">
    <property type="entry name" value="Carboxypeptidase regulatory domain-like"/>
    <property type="match status" value="1"/>
</dbReference>
<comment type="caution">
    <text evidence="1">The sequence shown here is derived from an EMBL/GenBank/DDBJ whole genome shotgun (WGS) entry which is preliminary data.</text>
</comment>
<dbReference type="AlphaFoldDB" id="A0A171AU10"/>